<dbReference type="Gene3D" id="2.10.70.20">
    <property type="entry name" value="gspk-gspi-gspj complex like domains"/>
    <property type="match status" value="1"/>
</dbReference>
<dbReference type="EMBL" id="DMBR01000123">
    <property type="protein sequence ID" value="HAE93750.1"/>
    <property type="molecule type" value="Genomic_DNA"/>
</dbReference>
<evidence type="ECO:0000256" key="10">
    <source>
        <dbReference type="SAM" id="MobiDB-lite"/>
    </source>
</evidence>
<sequence length="239" mass="26248">MDAHDRGDRSAEPVRGAGDCQRRRDRPAIGDPPNTCAQGRAMSRTAGFSLIEMLVALAVTSLLMVAGSTLLIQTLRSGQMVEARTDMVRSQSAAHSLLRDDLANATLRRTRPANGLDAPRAFSGGYSTLEPLMAFTRAGWFNPDETDPRGDLQRVEYLLDNGSLVRRAWLRPDPVYRTPYADRVLAQGLETVGIRFFSSENWRLDWSGQADALPELVELTLVFGEGDELRQVFLVGGAG</sequence>
<evidence type="ECO:0000313" key="13">
    <source>
        <dbReference type="EMBL" id="HBQ47914.1"/>
    </source>
</evidence>
<evidence type="ECO:0000256" key="6">
    <source>
        <dbReference type="ARBA" id="ARBA00022519"/>
    </source>
</evidence>
<evidence type="ECO:0000313" key="15">
    <source>
        <dbReference type="Proteomes" id="UP000263957"/>
    </source>
</evidence>
<keyword evidence="4" id="KW-1003">Cell membrane</keyword>
<dbReference type="InterPro" id="IPR045584">
    <property type="entry name" value="Pilin-like"/>
</dbReference>
<dbReference type="PANTHER" id="PTHR39583:SF2">
    <property type="entry name" value="TYPE II SECRETION SYSTEM PROTEIN J"/>
    <property type="match status" value="1"/>
</dbReference>
<keyword evidence="7 11" id="KW-0812">Transmembrane</keyword>
<organism evidence="13 15">
    <name type="scientific">Hyphomonas atlantica</name>
    <dbReference type="NCBI Taxonomy" id="1280948"/>
    <lineage>
        <taxon>Bacteria</taxon>
        <taxon>Pseudomonadati</taxon>
        <taxon>Pseudomonadota</taxon>
        <taxon>Alphaproteobacteria</taxon>
        <taxon>Hyphomonadales</taxon>
        <taxon>Hyphomonadaceae</taxon>
        <taxon>Hyphomonas</taxon>
    </lineage>
</organism>
<protein>
    <recommendedName>
        <fullName evidence="3">Type II secretion system protein J</fullName>
    </recommendedName>
</protein>
<accession>A0A356W2S5</accession>
<feature type="compositionally biased region" description="Basic and acidic residues" evidence="10">
    <location>
        <begin position="1"/>
        <end position="12"/>
    </location>
</feature>
<reference evidence="14 15" key="1">
    <citation type="journal article" date="2018" name="Nat. Biotechnol.">
        <title>A standardized bacterial taxonomy based on genome phylogeny substantially revises the tree of life.</title>
        <authorList>
            <person name="Parks D.H."/>
            <person name="Chuvochina M."/>
            <person name="Waite D.W."/>
            <person name="Rinke C."/>
            <person name="Skarshewski A."/>
            <person name="Chaumeil P.A."/>
            <person name="Hugenholtz P."/>
        </authorList>
    </citation>
    <scope>NUCLEOTIDE SEQUENCE [LARGE SCALE GENOMIC DNA]</scope>
    <source>
        <strain evidence="13">UBA10378</strain>
        <strain evidence="12">UBA8557</strain>
    </source>
</reference>
<gene>
    <name evidence="13" type="primary">gspJ</name>
    <name evidence="12" type="ORF">DCG65_04265</name>
    <name evidence="13" type="ORF">DD728_03350</name>
</gene>
<dbReference type="Pfam" id="PF11612">
    <property type="entry name" value="T2SSJ"/>
    <property type="match status" value="1"/>
</dbReference>
<evidence type="ECO:0000256" key="11">
    <source>
        <dbReference type="SAM" id="Phobius"/>
    </source>
</evidence>
<dbReference type="Proteomes" id="UP000259173">
    <property type="component" value="Unassembled WGS sequence"/>
</dbReference>
<evidence type="ECO:0000256" key="3">
    <source>
        <dbReference type="ARBA" id="ARBA00021539"/>
    </source>
</evidence>
<comment type="caution">
    <text evidence="13">The sequence shown here is derived from an EMBL/GenBank/DDBJ whole genome shotgun (WGS) entry which is preliminary data.</text>
</comment>
<evidence type="ECO:0000313" key="12">
    <source>
        <dbReference type="EMBL" id="HAE93750.1"/>
    </source>
</evidence>
<evidence type="ECO:0000256" key="8">
    <source>
        <dbReference type="ARBA" id="ARBA00022989"/>
    </source>
</evidence>
<proteinExistence type="inferred from homology"/>
<keyword evidence="9 11" id="KW-0472">Membrane</keyword>
<keyword evidence="5" id="KW-0488">Methylation</keyword>
<dbReference type="InterPro" id="IPR051621">
    <property type="entry name" value="T2SS_protein_J"/>
</dbReference>
<dbReference type="AlphaFoldDB" id="A0A356W2S5"/>
<dbReference type="SUPFAM" id="SSF54523">
    <property type="entry name" value="Pili subunits"/>
    <property type="match status" value="1"/>
</dbReference>
<dbReference type="GO" id="GO:0005886">
    <property type="term" value="C:plasma membrane"/>
    <property type="evidence" value="ECO:0007669"/>
    <property type="project" value="UniProtKB-SubCell"/>
</dbReference>
<feature type="transmembrane region" description="Helical" evidence="11">
    <location>
        <begin position="50"/>
        <end position="72"/>
    </location>
</feature>
<evidence type="ECO:0000256" key="9">
    <source>
        <dbReference type="ARBA" id="ARBA00023136"/>
    </source>
</evidence>
<dbReference type="EMBL" id="DOGS01000070">
    <property type="protein sequence ID" value="HBQ47914.1"/>
    <property type="molecule type" value="Genomic_DNA"/>
</dbReference>
<dbReference type="PROSITE" id="PS00409">
    <property type="entry name" value="PROKAR_NTER_METHYL"/>
    <property type="match status" value="1"/>
</dbReference>
<evidence type="ECO:0000256" key="2">
    <source>
        <dbReference type="ARBA" id="ARBA00011084"/>
    </source>
</evidence>
<dbReference type="Proteomes" id="UP000263957">
    <property type="component" value="Unassembled WGS sequence"/>
</dbReference>
<keyword evidence="8 11" id="KW-1133">Transmembrane helix</keyword>
<dbReference type="Pfam" id="PF07963">
    <property type="entry name" value="N_methyl"/>
    <property type="match status" value="1"/>
</dbReference>
<dbReference type="GO" id="GO:0015628">
    <property type="term" value="P:protein secretion by the type II secretion system"/>
    <property type="evidence" value="ECO:0007669"/>
    <property type="project" value="InterPro"/>
</dbReference>
<evidence type="ECO:0000256" key="5">
    <source>
        <dbReference type="ARBA" id="ARBA00022481"/>
    </source>
</evidence>
<name>A0A356W2S5_9PROT</name>
<dbReference type="NCBIfam" id="TIGR02532">
    <property type="entry name" value="IV_pilin_GFxxxE"/>
    <property type="match status" value="1"/>
</dbReference>
<evidence type="ECO:0000256" key="4">
    <source>
        <dbReference type="ARBA" id="ARBA00022475"/>
    </source>
</evidence>
<evidence type="ECO:0000256" key="1">
    <source>
        <dbReference type="ARBA" id="ARBA00004377"/>
    </source>
</evidence>
<dbReference type="PANTHER" id="PTHR39583">
    <property type="entry name" value="TYPE II SECRETION SYSTEM PROTEIN J-RELATED"/>
    <property type="match status" value="1"/>
</dbReference>
<keyword evidence="6" id="KW-0997">Cell inner membrane</keyword>
<dbReference type="GO" id="GO:0015627">
    <property type="term" value="C:type II protein secretion system complex"/>
    <property type="evidence" value="ECO:0007669"/>
    <property type="project" value="InterPro"/>
</dbReference>
<dbReference type="NCBIfam" id="TIGR01711">
    <property type="entry name" value="gspJ"/>
    <property type="match status" value="1"/>
</dbReference>
<feature type="region of interest" description="Disordered" evidence="10">
    <location>
        <begin position="1"/>
        <end position="38"/>
    </location>
</feature>
<evidence type="ECO:0000256" key="7">
    <source>
        <dbReference type="ARBA" id="ARBA00022692"/>
    </source>
</evidence>
<evidence type="ECO:0000313" key="14">
    <source>
        <dbReference type="Proteomes" id="UP000259173"/>
    </source>
</evidence>
<dbReference type="Gene3D" id="3.10.610.10">
    <property type="entry name" value="GSPII I/J protein-like"/>
    <property type="match status" value="1"/>
</dbReference>
<comment type="similarity">
    <text evidence="2">Belongs to the GSP J family.</text>
</comment>
<dbReference type="InterPro" id="IPR010055">
    <property type="entry name" value="T2SS_protein-GspJ"/>
</dbReference>
<comment type="subcellular location">
    <subcellularLocation>
        <location evidence="1">Cell inner membrane</location>
        <topology evidence="1">Single-pass membrane protein</topology>
    </subcellularLocation>
</comment>
<dbReference type="InterPro" id="IPR012902">
    <property type="entry name" value="N_methyl_site"/>
</dbReference>